<dbReference type="InterPro" id="IPR051617">
    <property type="entry name" value="UNC-93-like_regulator"/>
</dbReference>
<evidence type="ECO:0000313" key="7">
    <source>
        <dbReference type="Proteomes" id="UP001432027"/>
    </source>
</evidence>
<keyword evidence="4 5" id="KW-0472">Membrane</keyword>
<reference evidence="6" key="1">
    <citation type="submission" date="2023-10" db="EMBL/GenBank/DDBJ databases">
        <title>Genome assembly of Pristionchus species.</title>
        <authorList>
            <person name="Yoshida K."/>
            <person name="Sommer R.J."/>
        </authorList>
    </citation>
    <scope>NUCLEOTIDE SEQUENCE</scope>
    <source>
        <strain evidence="6">RS0144</strain>
    </source>
</reference>
<evidence type="ECO:0000256" key="4">
    <source>
        <dbReference type="ARBA" id="ARBA00023136"/>
    </source>
</evidence>
<dbReference type="InterPro" id="IPR010291">
    <property type="entry name" value="Ion_channel_UNC-93"/>
</dbReference>
<gene>
    <name evidence="6" type="ORF">PENTCL1PPCAC_17629</name>
</gene>
<protein>
    <submittedName>
        <fullName evidence="6">Uncharacterized protein</fullName>
    </submittedName>
</protein>
<evidence type="ECO:0000313" key="6">
    <source>
        <dbReference type="EMBL" id="GMS95454.1"/>
    </source>
</evidence>
<dbReference type="AlphaFoldDB" id="A0AAV5TN25"/>
<keyword evidence="3 5" id="KW-1133">Transmembrane helix</keyword>
<keyword evidence="2 5" id="KW-0812">Transmembrane</keyword>
<dbReference type="Pfam" id="PF05978">
    <property type="entry name" value="UNC-93"/>
    <property type="match status" value="1"/>
</dbReference>
<dbReference type="PANTHER" id="PTHR23294:SF18">
    <property type="entry name" value="UNC93-LIKE PROTEIN MFSD11"/>
    <property type="match status" value="1"/>
</dbReference>
<evidence type="ECO:0000256" key="3">
    <source>
        <dbReference type="ARBA" id="ARBA00022989"/>
    </source>
</evidence>
<organism evidence="6 7">
    <name type="scientific">Pristionchus entomophagus</name>
    <dbReference type="NCBI Taxonomy" id="358040"/>
    <lineage>
        <taxon>Eukaryota</taxon>
        <taxon>Metazoa</taxon>
        <taxon>Ecdysozoa</taxon>
        <taxon>Nematoda</taxon>
        <taxon>Chromadorea</taxon>
        <taxon>Rhabditida</taxon>
        <taxon>Rhabditina</taxon>
        <taxon>Diplogasteromorpha</taxon>
        <taxon>Diplogasteroidea</taxon>
        <taxon>Neodiplogasteridae</taxon>
        <taxon>Pristionchus</taxon>
    </lineage>
</organism>
<feature type="transmembrane region" description="Helical" evidence="5">
    <location>
        <begin position="12"/>
        <end position="32"/>
    </location>
</feature>
<comment type="caution">
    <text evidence="6">The sequence shown here is derived from an EMBL/GenBank/DDBJ whole genome shotgun (WGS) entry which is preliminary data.</text>
</comment>
<sequence>VQSLSEYIYLTAYFSMAFAIGSFSTSFITLKLSERFDDSAMRPLMVFSAVVQLIIYVWMVLMIPKNSSIKPTDEPSLLIQPS</sequence>
<evidence type="ECO:0000256" key="1">
    <source>
        <dbReference type="ARBA" id="ARBA00004141"/>
    </source>
</evidence>
<accession>A0AAV5TN25</accession>
<name>A0AAV5TN25_9BILA</name>
<evidence type="ECO:0000256" key="5">
    <source>
        <dbReference type="SAM" id="Phobius"/>
    </source>
</evidence>
<feature type="transmembrane region" description="Helical" evidence="5">
    <location>
        <begin position="44"/>
        <end position="63"/>
    </location>
</feature>
<comment type="subcellular location">
    <subcellularLocation>
        <location evidence="1">Membrane</location>
        <topology evidence="1">Multi-pass membrane protein</topology>
    </subcellularLocation>
</comment>
<dbReference type="PANTHER" id="PTHR23294">
    <property type="entry name" value="ET TRANSLATION PRODUCT-RELATED"/>
    <property type="match status" value="1"/>
</dbReference>
<keyword evidence="7" id="KW-1185">Reference proteome</keyword>
<feature type="non-terminal residue" evidence="6">
    <location>
        <position position="1"/>
    </location>
</feature>
<dbReference type="Proteomes" id="UP001432027">
    <property type="component" value="Unassembled WGS sequence"/>
</dbReference>
<evidence type="ECO:0000256" key="2">
    <source>
        <dbReference type="ARBA" id="ARBA00022692"/>
    </source>
</evidence>
<dbReference type="EMBL" id="BTSX01000004">
    <property type="protein sequence ID" value="GMS95454.1"/>
    <property type="molecule type" value="Genomic_DNA"/>
</dbReference>
<dbReference type="GO" id="GO:0016020">
    <property type="term" value="C:membrane"/>
    <property type="evidence" value="ECO:0007669"/>
    <property type="project" value="UniProtKB-SubCell"/>
</dbReference>
<proteinExistence type="predicted"/>